<keyword evidence="2" id="KW-0805">Transcription regulation</keyword>
<dbReference type="PANTHER" id="PTHR31506:SF4">
    <property type="entry name" value="BES1_BZR1 PLANT TRANSCRIPTION FACTOR N-TERMINAL DOMAIN-CONTAINING PROTEIN"/>
    <property type="match status" value="1"/>
</dbReference>
<feature type="region of interest" description="Disordered" evidence="5">
    <location>
        <begin position="1"/>
        <end position="49"/>
    </location>
</feature>
<dbReference type="EMBL" id="OZ023720">
    <property type="protein sequence ID" value="CAK9869822.1"/>
    <property type="molecule type" value="Genomic_DNA"/>
</dbReference>
<keyword evidence="8" id="KW-1185">Reference proteome</keyword>
<feature type="region of interest" description="Disordered" evidence="5">
    <location>
        <begin position="101"/>
        <end position="120"/>
    </location>
</feature>
<keyword evidence="3" id="KW-0238">DNA-binding</keyword>
<evidence type="ECO:0000259" key="6">
    <source>
        <dbReference type="Pfam" id="PF05687"/>
    </source>
</evidence>
<feature type="compositionally biased region" description="Acidic residues" evidence="5">
    <location>
        <begin position="1"/>
        <end position="28"/>
    </location>
</feature>
<evidence type="ECO:0000256" key="2">
    <source>
        <dbReference type="ARBA" id="ARBA00023015"/>
    </source>
</evidence>
<feature type="compositionally biased region" description="Basic residues" evidence="5">
    <location>
        <begin position="198"/>
        <end position="207"/>
    </location>
</feature>
<proteinExistence type="inferred from homology"/>
<sequence length="406" mass="43059">MQEEVNQAGEEEEEVQEAEQEEQEEAEDTSSSMAKLSASEKEKTKLRERQRRAITTKIFAGLRKYGGYNLPPRADINDVLKALAAEAGWTVEADGNTFRTTTQSTATTGNNRRTEPTQTRGEMWQGIILQPSSSSQQQLSLRQQGPPSSSRLTLPPQTGVGGGGSLNNNNNTFNCTLAGLVTDGSDLGEGNCSTTASPRHHHHHHTPHATLSSSMSLHPSSSACISNSPFSVSPAASSEGGGGGALSVRLTGNPYLGGGGGGFPSGFLPCAQAPLSDGRDRDSSGIKEEYNAATGAYFSADTLDAREFAQDFHAARSGLDTLDFGRASAPQIDAPDFSVHGSSLNQMNSLFFNASSQQILNNNQFGQQVPLPSLMMISPGHPFLQEQRASNENTPLGSPRIHDGPG</sequence>
<dbReference type="InterPro" id="IPR033264">
    <property type="entry name" value="BZR"/>
</dbReference>
<organism evidence="7 8">
    <name type="scientific">Sphagnum jensenii</name>
    <dbReference type="NCBI Taxonomy" id="128206"/>
    <lineage>
        <taxon>Eukaryota</taxon>
        <taxon>Viridiplantae</taxon>
        <taxon>Streptophyta</taxon>
        <taxon>Embryophyta</taxon>
        <taxon>Bryophyta</taxon>
        <taxon>Sphagnophytina</taxon>
        <taxon>Sphagnopsida</taxon>
        <taxon>Sphagnales</taxon>
        <taxon>Sphagnaceae</taxon>
        <taxon>Sphagnum</taxon>
    </lineage>
</organism>
<evidence type="ECO:0000256" key="1">
    <source>
        <dbReference type="ARBA" id="ARBA00005909"/>
    </source>
</evidence>
<evidence type="ECO:0000313" key="7">
    <source>
        <dbReference type="EMBL" id="CAK9869822.1"/>
    </source>
</evidence>
<evidence type="ECO:0000256" key="3">
    <source>
        <dbReference type="ARBA" id="ARBA00023125"/>
    </source>
</evidence>
<keyword evidence="4" id="KW-0804">Transcription</keyword>
<accession>A0ABP1B4C7</accession>
<protein>
    <recommendedName>
        <fullName evidence="6">BES1/BZR1 plant transcription factor N-terminal domain-containing protein</fullName>
    </recommendedName>
</protein>
<evidence type="ECO:0000256" key="4">
    <source>
        <dbReference type="ARBA" id="ARBA00023163"/>
    </source>
</evidence>
<dbReference type="InterPro" id="IPR008540">
    <property type="entry name" value="BES1_N"/>
</dbReference>
<feature type="region of interest" description="Disordered" evidence="5">
    <location>
        <begin position="132"/>
        <end position="165"/>
    </location>
</feature>
<feature type="compositionally biased region" description="Low complexity" evidence="5">
    <location>
        <begin position="132"/>
        <end position="151"/>
    </location>
</feature>
<gene>
    <name evidence="7" type="ORF">CSSPJE1EN2_LOCUS12561</name>
</gene>
<comment type="similarity">
    <text evidence="1">Belongs to the BZR/LAT61 family.</text>
</comment>
<reference evidence="7" key="1">
    <citation type="submission" date="2024-03" db="EMBL/GenBank/DDBJ databases">
        <authorList>
            <consortium name="ELIXIR-Norway"/>
            <consortium name="Elixir Norway"/>
        </authorList>
    </citation>
    <scope>NUCLEOTIDE SEQUENCE</scope>
</reference>
<evidence type="ECO:0000256" key="5">
    <source>
        <dbReference type="SAM" id="MobiDB-lite"/>
    </source>
</evidence>
<feature type="compositionally biased region" description="Basic and acidic residues" evidence="5">
    <location>
        <begin position="38"/>
        <end position="47"/>
    </location>
</feature>
<evidence type="ECO:0000313" key="8">
    <source>
        <dbReference type="Proteomes" id="UP001497522"/>
    </source>
</evidence>
<feature type="region of interest" description="Disordered" evidence="5">
    <location>
        <begin position="191"/>
        <end position="218"/>
    </location>
</feature>
<dbReference type="Pfam" id="PF05687">
    <property type="entry name" value="BES1_N"/>
    <property type="match status" value="1"/>
</dbReference>
<dbReference type="Proteomes" id="UP001497522">
    <property type="component" value="Chromosome 19"/>
</dbReference>
<dbReference type="PANTHER" id="PTHR31506">
    <property type="entry name" value="BES1/BZR1 HOMOLOG PROTEIN 3-RELATED"/>
    <property type="match status" value="1"/>
</dbReference>
<feature type="compositionally biased region" description="Low complexity" evidence="5">
    <location>
        <begin position="208"/>
        <end position="218"/>
    </location>
</feature>
<feature type="domain" description="BES1/BZR1 plant transcription factor N-terminal" evidence="6">
    <location>
        <begin position="37"/>
        <end position="150"/>
    </location>
</feature>
<name>A0ABP1B4C7_9BRYO</name>